<dbReference type="SUPFAM" id="SSF53335">
    <property type="entry name" value="S-adenosyl-L-methionine-dependent methyltransferases"/>
    <property type="match status" value="1"/>
</dbReference>
<dbReference type="InterPro" id="IPR013216">
    <property type="entry name" value="Methyltransf_11"/>
</dbReference>
<sequence>MLCSMWQVAANLGCGRGYVSRHIEPDCVERLALCDSSPSWLEQAAAPEGVLVERHVIDEEGLLPFPPASLDLVLSSLTLHWVNDLPGMLARIHDCLRNDGALLASLFGGDSLYELRSSLQLANLERRGGVAAHISPFTEIRDVGALLTRAGFTMLTIDTDEVVINYPSALELLWDLKGMGESNAARNRTLHLGRERLVATAAIYDALYGREVEGRRAVPATFHVIYLVGWKPDASQPHPLPRGSGQVSLKDLYRLDQVIRDSKKVPLESPDEHGKD</sequence>
<name>A0ABQ9I3Z0_9NEOP</name>
<evidence type="ECO:0000259" key="6">
    <source>
        <dbReference type="Pfam" id="PF08241"/>
    </source>
</evidence>
<reference evidence="7 8" key="1">
    <citation type="submission" date="2023-02" db="EMBL/GenBank/DDBJ databases">
        <title>LHISI_Scaffold_Assembly.</title>
        <authorList>
            <person name="Stuart O.P."/>
            <person name="Cleave R."/>
            <person name="Magrath M.J.L."/>
            <person name="Mikheyev A.S."/>
        </authorList>
    </citation>
    <scope>NUCLEOTIDE SEQUENCE [LARGE SCALE GENOMIC DNA]</scope>
    <source>
        <strain evidence="7">Daus_M_001</strain>
        <tissue evidence="7">Leg muscle</tissue>
    </source>
</reference>
<evidence type="ECO:0000256" key="3">
    <source>
        <dbReference type="ARBA" id="ARBA00040937"/>
    </source>
</evidence>
<dbReference type="Proteomes" id="UP001159363">
    <property type="component" value="Chromosome 3"/>
</dbReference>
<keyword evidence="8" id="KW-1185">Reference proteome</keyword>
<accession>A0ABQ9I3Z0</accession>
<feature type="domain" description="Methyltransferase type 11" evidence="6">
    <location>
        <begin position="11"/>
        <end position="103"/>
    </location>
</feature>
<dbReference type="InterPro" id="IPR029063">
    <property type="entry name" value="SAM-dependent_MTases_sf"/>
</dbReference>
<evidence type="ECO:0000256" key="4">
    <source>
        <dbReference type="ARBA" id="ARBA00041833"/>
    </source>
</evidence>
<dbReference type="PANTHER" id="PTHR13090:SF1">
    <property type="entry name" value="ARGININE-HYDROXYLASE NDUFAF5, MITOCHONDRIAL"/>
    <property type="match status" value="1"/>
</dbReference>
<keyword evidence="2" id="KW-0808">Transferase</keyword>
<evidence type="ECO:0000256" key="2">
    <source>
        <dbReference type="ARBA" id="ARBA00022679"/>
    </source>
</evidence>
<evidence type="ECO:0000313" key="7">
    <source>
        <dbReference type="EMBL" id="KAJ8891379.1"/>
    </source>
</evidence>
<dbReference type="CDD" id="cd02440">
    <property type="entry name" value="AdoMet_MTases"/>
    <property type="match status" value="1"/>
</dbReference>
<dbReference type="EMBL" id="JARBHB010000003">
    <property type="protein sequence ID" value="KAJ8891379.1"/>
    <property type="molecule type" value="Genomic_DNA"/>
</dbReference>
<protein>
    <recommendedName>
        <fullName evidence="3">Arginine-hydroxylase NDUFAF5, mitochondrial</fullName>
    </recommendedName>
    <alternativeName>
        <fullName evidence="4">NADH dehydrogenase [ubiquinone] 1 alpha subcomplex assembly factor 5</fullName>
    </alternativeName>
    <alternativeName>
        <fullName evidence="5">Putative methyltransferase NDUFAF5</fullName>
    </alternativeName>
</protein>
<evidence type="ECO:0000313" key="8">
    <source>
        <dbReference type="Proteomes" id="UP001159363"/>
    </source>
</evidence>
<dbReference type="InterPro" id="IPR050602">
    <property type="entry name" value="Malonyl-ACP_OMT"/>
</dbReference>
<dbReference type="PANTHER" id="PTHR13090">
    <property type="entry name" value="ARGININE-HYDROXYLASE NDUFAF5, MITOCHONDRIAL"/>
    <property type="match status" value="1"/>
</dbReference>
<proteinExistence type="predicted"/>
<comment type="caution">
    <text evidence="7">The sequence shown here is derived from an EMBL/GenBank/DDBJ whole genome shotgun (WGS) entry which is preliminary data.</text>
</comment>
<dbReference type="Pfam" id="PF08241">
    <property type="entry name" value="Methyltransf_11"/>
    <property type="match status" value="1"/>
</dbReference>
<gene>
    <name evidence="7" type="ORF">PR048_010895</name>
</gene>
<organism evidence="7 8">
    <name type="scientific">Dryococelus australis</name>
    <dbReference type="NCBI Taxonomy" id="614101"/>
    <lineage>
        <taxon>Eukaryota</taxon>
        <taxon>Metazoa</taxon>
        <taxon>Ecdysozoa</taxon>
        <taxon>Arthropoda</taxon>
        <taxon>Hexapoda</taxon>
        <taxon>Insecta</taxon>
        <taxon>Pterygota</taxon>
        <taxon>Neoptera</taxon>
        <taxon>Polyneoptera</taxon>
        <taxon>Phasmatodea</taxon>
        <taxon>Verophasmatodea</taxon>
        <taxon>Anareolatae</taxon>
        <taxon>Phasmatidae</taxon>
        <taxon>Eurycanthinae</taxon>
        <taxon>Dryococelus</taxon>
    </lineage>
</organism>
<dbReference type="Gene3D" id="3.40.50.150">
    <property type="entry name" value="Vaccinia Virus protein VP39"/>
    <property type="match status" value="1"/>
</dbReference>
<evidence type="ECO:0000256" key="5">
    <source>
        <dbReference type="ARBA" id="ARBA00042549"/>
    </source>
</evidence>
<evidence type="ECO:0000256" key="1">
    <source>
        <dbReference type="ARBA" id="ARBA00022603"/>
    </source>
</evidence>
<keyword evidence="1" id="KW-0489">Methyltransferase</keyword>